<comment type="caution">
    <text evidence="3">The sequence shown here is derived from an EMBL/GenBank/DDBJ whole genome shotgun (WGS) entry which is preliminary data.</text>
</comment>
<keyword evidence="2" id="KW-0472">Membrane</keyword>
<accession>A0A2A9CPU0</accession>
<feature type="compositionally biased region" description="Low complexity" evidence="1">
    <location>
        <begin position="222"/>
        <end position="238"/>
    </location>
</feature>
<dbReference type="Proteomes" id="UP000226079">
    <property type="component" value="Unassembled WGS sequence"/>
</dbReference>
<feature type="compositionally biased region" description="Low complexity" evidence="1">
    <location>
        <begin position="205"/>
        <end position="215"/>
    </location>
</feature>
<protein>
    <recommendedName>
        <fullName evidence="5">DUF4878 domain-containing protein</fullName>
    </recommendedName>
</protein>
<evidence type="ECO:0000313" key="3">
    <source>
        <dbReference type="EMBL" id="PFG16105.1"/>
    </source>
</evidence>
<feature type="transmembrane region" description="Helical" evidence="2">
    <location>
        <begin position="377"/>
        <end position="401"/>
    </location>
</feature>
<keyword evidence="2" id="KW-0812">Transmembrane</keyword>
<reference evidence="3 4" key="1">
    <citation type="submission" date="2017-10" db="EMBL/GenBank/DDBJ databases">
        <title>Sequencing the genomes of 1000 actinobacteria strains.</title>
        <authorList>
            <person name="Klenk H.-P."/>
        </authorList>
    </citation>
    <scope>NUCLEOTIDE SEQUENCE [LARGE SCALE GENOMIC DNA]</scope>
    <source>
        <strain evidence="3 4">DSM 15597</strain>
    </source>
</reference>
<organism evidence="3 4">
    <name type="scientific">Propionicimonas paludicola</name>
    <dbReference type="NCBI Taxonomy" id="185243"/>
    <lineage>
        <taxon>Bacteria</taxon>
        <taxon>Bacillati</taxon>
        <taxon>Actinomycetota</taxon>
        <taxon>Actinomycetes</taxon>
        <taxon>Propionibacteriales</taxon>
        <taxon>Nocardioidaceae</taxon>
        <taxon>Propionicimonas</taxon>
    </lineage>
</organism>
<feature type="compositionally biased region" description="Low complexity" evidence="1">
    <location>
        <begin position="99"/>
        <end position="109"/>
    </location>
</feature>
<feature type="compositionally biased region" description="Low complexity" evidence="1">
    <location>
        <begin position="359"/>
        <end position="370"/>
    </location>
</feature>
<name>A0A2A9CPU0_9ACTN</name>
<dbReference type="EMBL" id="PDJC01000001">
    <property type="protein sequence ID" value="PFG16105.1"/>
    <property type="molecule type" value="Genomic_DNA"/>
</dbReference>
<feature type="region of interest" description="Disordered" evidence="1">
    <location>
        <begin position="1"/>
        <end position="370"/>
    </location>
</feature>
<keyword evidence="2" id="KW-1133">Transmembrane helix</keyword>
<feature type="compositionally biased region" description="Basic and acidic residues" evidence="1">
    <location>
        <begin position="30"/>
        <end position="41"/>
    </location>
</feature>
<evidence type="ECO:0008006" key="5">
    <source>
        <dbReference type="Google" id="ProtNLM"/>
    </source>
</evidence>
<sequence length="698" mass="73148">MLAPSRPVGEDGHQPQGAWLGRGVVVTDNARPEDVAPHSEGDALSGLPEDSRVHLDDIEWPALDWSDTDEVPPPPPAPPVLRLVAPSTEPDGRPSATLAGSTQPTASAAPTPPGPTVNGGGTDWRPAVPFWLRTPEPETEPQPAGDDEPADWRPAVPFWLRMPESQPTPPTAGHDQVAQPAPADDDVAAPPALEAEPIAEHEDAASAATASAETSPTPPTDELPLVATPQAPVAAPAAVDDRDDELPDEDLTPLPGTTGEAVFFPPSSSRAAMIRPASAASPQPPTSPEAAEPTRPTATTTRPSLGAAPTAARTPAPGPFSVPGAPYAQYDSPDRDWDSLPRTSPWAGPDQPADQQRTSSPSRPARAPRPAAARRRWLLRGAVIASVIGALVVSLVVILAVQGRFNSVDGTLSGPPVGTPDTVVSGYLNALAHNDSQQALGFAKLRPADQRLLTDEVLAASNKVAPLRQVSVRTTELSDYRAQVEASYLIGGQRVTQSFTVYAVGAEWKLYDVARKVDLTLLKTGDLPLVINGASVPVGSVELFPGHYQVATTDDRYQFSDDSFVVSSPAAAPELGAVRLSLSSTGIEKILSAANTRLQDCLAAHELQPVGCGFGAVAPRGTKVQLDTVRWKVSKGPSTLKLLRPTLDPDDPRLATADVMIQVTVSAKDTKGGNLGVPDWITTVLADLSSDDVQITLN</sequence>
<gene>
    <name evidence="3" type="ORF">ATK74_0636</name>
</gene>
<keyword evidence="4" id="KW-1185">Reference proteome</keyword>
<dbReference type="AlphaFoldDB" id="A0A2A9CPU0"/>
<feature type="compositionally biased region" description="Acidic residues" evidence="1">
    <location>
        <begin position="241"/>
        <end position="251"/>
    </location>
</feature>
<feature type="compositionally biased region" description="Low complexity" evidence="1">
    <location>
        <begin position="288"/>
        <end position="315"/>
    </location>
</feature>
<feature type="compositionally biased region" description="Low complexity" evidence="1">
    <location>
        <begin position="175"/>
        <end position="192"/>
    </location>
</feature>
<proteinExistence type="predicted"/>
<evidence type="ECO:0000313" key="4">
    <source>
        <dbReference type="Proteomes" id="UP000226079"/>
    </source>
</evidence>
<evidence type="ECO:0000256" key="2">
    <source>
        <dbReference type="SAM" id="Phobius"/>
    </source>
</evidence>
<evidence type="ECO:0000256" key="1">
    <source>
        <dbReference type="SAM" id="MobiDB-lite"/>
    </source>
</evidence>